<evidence type="ECO:0000313" key="4">
    <source>
        <dbReference type="Proteomes" id="UP000823941"/>
    </source>
</evidence>
<protein>
    <submittedName>
        <fullName evidence="3">Uncharacterized protein</fullName>
    </submittedName>
</protein>
<sequence>MFLCGCEEKPEPDPQGSEEAPTTLLVGTAVGTALLFVALMYLAYTAVKAKMSRRQRNYEAPSWTLPRRRNFT</sequence>
<evidence type="ECO:0000313" key="3">
    <source>
        <dbReference type="EMBL" id="KAG7304508.1"/>
    </source>
</evidence>
<reference evidence="3 4" key="1">
    <citation type="submission" date="2021-06" db="EMBL/GenBank/DDBJ databases">
        <title>A haploid diamondback moth (Plutella xylostella L.) genome assembly resolves 31 chromosomes and identifies a diamide resistance mutation.</title>
        <authorList>
            <person name="Ward C.M."/>
            <person name="Perry K.D."/>
            <person name="Baker G."/>
            <person name="Powis K."/>
            <person name="Heckel D.G."/>
            <person name="Baxter S.W."/>
        </authorList>
    </citation>
    <scope>NUCLEOTIDE SEQUENCE [LARGE SCALE GENOMIC DNA]</scope>
    <source>
        <strain evidence="3 4">LV</strain>
        <tissue evidence="3">Single pupa</tissue>
    </source>
</reference>
<keyword evidence="2" id="KW-0812">Transmembrane</keyword>
<feature type="region of interest" description="Disordered" evidence="1">
    <location>
        <begin position="1"/>
        <end position="20"/>
    </location>
</feature>
<feature type="transmembrane region" description="Helical" evidence="2">
    <location>
        <begin position="24"/>
        <end position="47"/>
    </location>
</feature>
<gene>
    <name evidence="3" type="ORF">JYU34_011457</name>
</gene>
<evidence type="ECO:0000256" key="2">
    <source>
        <dbReference type="SAM" id="Phobius"/>
    </source>
</evidence>
<comment type="caution">
    <text evidence="3">The sequence shown here is derived from an EMBL/GenBank/DDBJ whole genome shotgun (WGS) entry which is preliminary data.</text>
</comment>
<dbReference type="EMBL" id="JAHIBW010000015">
    <property type="protein sequence ID" value="KAG7304508.1"/>
    <property type="molecule type" value="Genomic_DNA"/>
</dbReference>
<evidence type="ECO:0000256" key="1">
    <source>
        <dbReference type="SAM" id="MobiDB-lite"/>
    </source>
</evidence>
<feature type="compositionally biased region" description="Basic and acidic residues" evidence="1">
    <location>
        <begin position="1"/>
        <end position="12"/>
    </location>
</feature>
<name>A0ABQ7QKP5_PLUXY</name>
<proteinExistence type="predicted"/>
<dbReference type="Proteomes" id="UP000823941">
    <property type="component" value="Chromosome 15"/>
</dbReference>
<keyword evidence="4" id="KW-1185">Reference proteome</keyword>
<organism evidence="3 4">
    <name type="scientific">Plutella xylostella</name>
    <name type="common">Diamondback moth</name>
    <name type="synonym">Plutella maculipennis</name>
    <dbReference type="NCBI Taxonomy" id="51655"/>
    <lineage>
        <taxon>Eukaryota</taxon>
        <taxon>Metazoa</taxon>
        <taxon>Ecdysozoa</taxon>
        <taxon>Arthropoda</taxon>
        <taxon>Hexapoda</taxon>
        <taxon>Insecta</taxon>
        <taxon>Pterygota</taxon>
        <taxon>Neoptera</taxon>
        <taxon>Endopterygota</taxon>
        <taxon>Lepidoptera</taxon>
        <taxon>Glossata</taxon>
        <taxon>Ditrysia</taxon>
        <taxon>Yponomeutoidea</taxon>
        <taxon>Plutellidae</taxon>
        <taxon>Plutella</taxon>
    </lineage>
</organism>
<keyword evidence="2" id="KW-0472">Membrane</keyword>
<accession>A0ABQ7QKP5</accession>
<keyword evidence="2" id="KW-1133">Transmembrane helix</keyword>